<dbReference type="SUPFAM" id="SSF51126">
    <property type="entry name" value="Pectin lyase-like"/>
    <property type="match status" value="1"/>
</dbReference>
<reference evidence="2 3" key="1">
    <citation type="submission" date="2023-04" db="EMBL/GenBank/DDBJ databases">
        <title>A novel bacteria isolated from coastal sediment.</title>
        <authorList>
            <person name="Liu X.-J."/>
            <person name="Du Z.-J."/>
        </authorList>
    </citation>
    <scope>NUCLEOTIDE SEQUENCE [LARGE SCALE GENOMIC DNA]</scope>
    <source>
        <strain evidence="2 3">SDUM461003</strain>
    </source>
</reference>
<dbReference type="PANTHER" id="PTHR12338:SF5">
    <property type="entry name" value="ANTIGEN 43-RELATED"/>
    <property type="match status" value="1"/>
</dbReference>
<evidence type="ECO:0000313" key="3">
    <source>
        <dbReference type="Proteomes" id="UP001225316"/>
    </source>
</evidence>
<dbReference type="Pfam" id="PF18676">
    <property type="entry name" value="MBG_2"/>
    <property type="match status" value="7"/>
</dbReference>
<dbReference type="Gene3D" id="2.160.20.10">
    <property type="entry name" value="Single-stranded right-handed beta-helix, Pectin lyase-like"/>
    <property type="match status" value="1"/>
</dbReference>
<dbReference type="Pfam" id="PF05860">
    <property type="entry name" value="TPS"/>
    <property type="match status" value="1"/>
</dbReference>
<evidence type="ECO:0000313" key="2">
    <source>
        <dbReference type="EMBL" id="MDQ8206147.1"/>
    </source>
</evidence>
<dbReference type="PANTHER" id="PTHR12338">
    <property type="entry name" value="AUTOTRANSPORTER"/>
    <property type="match status" value="1"/>
</dbReference>
<dbReference type="NCBIfam" id="TIGR01901">
    <property type="entry name" value="adhes_NPXG"/>
    <property type="match status" value="1"/>
</dbReference>
<protein>
    <submittedName>
        <fullName evidence="2">MBG domain-containing protein</fullName>
    </submittedName>
</protein>
<dbReference type="EMBL" id="JARXHW010000002">
    <property type="protein sequence ID" value="MDQ8206147.1"/>
    <property type="molecule type" value="Genomic_DNA"/>
</dbReference>
<gene>
    <name evidence="2" type="ORF">QEH52_01400</name>
</gene>
<dbReference type="RefSeq" id="WP_308948146.1">
    <property type="nucleotide sequence ID" value="NZ_JARXHW010000002.1"/>
</dbReference>
<sequence>MRDLQSSLPFSQLLLLAFFTAVLAVPPSSLQAALPSGLEVSHGDIRLSGDGALLNIHQLTPQAIANWQSFSIDANSVVNIQQLDESSVLLNRVMGADPSSLMGQLSANGRVYLINPNGIVVGPDASINTADFIASALDLSDSDFLNGGDLSFVGESAASVVNLGQITAANGDVILIAHQVSNAGELHAPKGMVGLAAGQEVLLMAEGDPRIMVKTSLAGHSSELGVDNSGVIQAAEAELVAAGGNLYELAINQTGYIQATGAEVRNGRVLLTAEDGVIAHSGQILANNVDGSGGEVLIGGDYRGQNTAIANAARTVVTEEAVIDVSASSEHADAGRVIVWADEATRFWGNIYGQGGAQAGAGAFVEVSGKQYLDFAGLVDLSAANGAAGSLLLDPASLTIQLAGGDSASSLGGDPYVFGDELDLGSILQVSTLESQLALSDVTLLASLADDGASSSIVVNDAVSWTSGNHLTFESANDIWINADLNAGSGHVVFGLGFAYDGEVLGGPTLTGDLIVDGAASIVADTITIRNSTVDSHVGNSNFGPMGAIDINGALTVNTLDFQYTNRLPGRNGAEGGIRGGISIDHAANQIGTITTSESDGMIYDDVVIVDSAGGLVLDGFFNVTGGDVRISTVGDLTLSAGTQLAVNSGYPELDGDGMIGGDLFLAAQAGAFINQSDANALMPDGMGRFLVYSDNPSDTVKGGLLGAPVYNKTFSANAPDSITQTGNRFLYSLAPTLTLTANNLSKTVGEANPILSFNVSGLVAGDTAADVFSGAPALSTSADITSAIGEYSIDLATGTVVLSDYDYGLNLVDGILSVEAAALVELLITADDMFRYYGDHNPDFTASFDGLVDGDDASVVNGLQFSTSADLTSPVGNYTITPFGATAEAYNISYANGTLTVNPRLLTITALDLEKTYGDALPAFASSVSGLASFDDESDLGSISYSSTASLTTADVGAYAITPSGGSNSNYSISYVAGTATVTPRAATITAPTLSREYGLNNPTYNATGSGFLSGEFNRSLVEYNEISVLAGIGHYTLTPSAYVDPNYSISYVDGSLEITKAPLTLTANSFSREYGLENPSFSFYDSEYRLGHSSSDVFSDIQLSSTAAVTSSVGTYSIDLDVTQTNENYDVTLQSGKLTITKAPLLVAPTLATKIYGEANPDFSVTAYGLRNGDTADVVTSERFQVFANEYSEVGSYELSLLAATAQNYSLSFNPSFLNITPRELTITANDATREYGDANPIFSASFDGLASFDDESVISNLRLSTSATPASNALQYGIHVSSDSNRNYQISYEPGFLTVTKAPLDISLSWVSRLYGDGNASALSTVEIEEAYGFKLDDDLSDIRLSDLSTTATQFSDVGNYLVNGSIDSEKYEVRSLNPGLLTVTPRPLTVLIDLDASERVRSYGDAGLDVSDHLIVANLTAWDTVETVFEVEDPTQTFTPIGEYNFTGKVLDSNYTLSSFANTSFTIQQLALDLVFDGATRVYGGDAINLWHYLETDELFVAGDTPESVLSTPTADVSVSSDVGEYPISVASINSNYTVNSITGKFSITPRPLFVYLNEIERVFGNANPSGYASYRIAGGANDLLSFDSLDSVLQVNAPEVTADVGTYSLTPTMLTDNYELLSFEGSMTINPRQITLQLPDSVRRVYGDANPTLDPIEVLTPSGLANSGLASFHTVADVIHADLPAIDASPQVLYWSDVFSLNSNYNVDFSDEFQFRIDPRPITLELPSFTRLYGDLNPDVTIVERSSTGNSQGLASFDTLESAFPLSLPDESANVGSYMASVSNSNYDITSYGGEIQIDPRVLKVDAMNKSSIYGEDHGSFSVTTVEGSDGFAWFDDSLERRIEILLRSDLDETTEVGTYQFVNESFENYIIDLRYGGILTVNPRPVTIQLPGFTRVYGSENPEDSIFAVADGSAYGLASFDRLEDVISLGVETPSIQTDAGTYAFDITSDPNYNFSYVGESAYTITQRSLFYRISNVLRSYGDDAGQLPYQELFASDNSGIASFDTFEEVVHFNVPGAEANVGRYTVTADVDDNYQITLFGPTEGQAPYVQIEPRYLWVDLMGYDRLYGDENQQDGVIITQGSLPSFAQMSDVFELFTPSVNTPAGEYVVSRVLDNRNYTVTVNRGSESMIISPRTLTLSLNSHPFGYYGDENFFADFVIGGDGLAAHDTYSDVISVPLLDQLNANSDVGYYLLDSVELDPTRYTLQDFSASVFTLLPRQLQLSIQDLSLDFDSIDELIAYLNDEYLVVAADVTGLPAGESIDDAFPIIRYQVVDDERVPQLPVIPTMNNVVIPEVSELAADSSLIGNGLTLIAGASAPPSTGVSRSSSAITEEGEINLSQYLTVYDGYDTEENYVLTAVHNGSIQLTVPNTLSDTLVQSYTGTSITINGTDFSLTDLMDLANQSSNQELTVVSGNQPAPTLDSLFAGGDYSLGIDMMMALFESLFSDGERLTFEEGSLFYEITRSTTGSLDDLSPFLIQRWFERNADSPDFMTMLAEPLAVYSQSFLDKDPTTYSAAEQQFADLLGEHLGDARDDVAARMVEKRDAWIAVEEAKGSNLVDLFGKDVPWSDFMSEAAGEFVTDNLEGKIVGTAIAAGASGAGVATGVAVLTSFVMPYAFGKVAAGVGTSIAAGTSLAGASAAALVAVPAVIVAGAVVGSVARGIQVFDNADQKVIFDGIQSEVGRDMNPANFDLTNSAGEDHTLNQSILAGALASMLFGG</sequence>
<feature type="domain" description="Filamentous haemagglutinin FhaB/tRNA nuclease CdiA-like TPS" evidence="1">
    <location>
        <begin position="31"/>
        <end position="143"/>
    </location>
</feature>
<dbReference type="Proteomes" id="UP001225316">
    <property type="component" value="Unassembled WGS sequence"/>
</dbReference>
<organism evidence="2 3">
    <name type="scientific">Thalassobacterium maritimum</name>
    <dbReference type="NCBI Taxonomy" id="3041265"/>
    <lineage>
        <taxon>Bacteria</taxon>
        <taxon>Pseudomonadati</taxon>
        <taxon>Verrucomicrobiota</taxon>
        <taxon>Opitutia</taxon>
        <taxon>Puniceicoccales</taxon>
        <taxon>Coraliomargaritaceae</taxon>
        <taxon>Thalassobacterium</taxon>
    </lineage>
</organism>
<comment type="caution">
    <text evidence="2">The sequence shown here is derived from an EMBL/GenBank/DDBJ whole genome shotgun (WGS) entry which is preliminary data.</text>
</comment>
<dbReference type="SMART" id="SM00912">
    <property type="entry name" value="Haemagg_act"/>
    <property type="match status" value="1"/>
</dbReference>
<proteinExistence type="predicted"/>
<accession>A0ABU1ARA0</accession>
<dbReference type="InterPro" id="IPR008638">
    <property type="entry name" value="FhaB/CdiA-like_TPS"/>
</dbReference>
<dbReference type="Gene3D" id="3.30.160.710">
    <property type="match status" value="5"/>
</dbReference>
<dbReference type="InterPro" id="IPR041286">
    <property type="entry name" value="MBG_2"/>
</dbReference>
<dbReference type="InterPro" id="IPR012334">
    <property type="entry name" value="Pectin_lyas_fold"/>
</dbReference>
<keyword evidence="3" id="KW-1185">Reference proteome</keyword>
<dbReference type="InterPro" id="IPR011050">
    <property type="entry name" value="Pectin_lyase_fold/virulence"/>
</dbReference>
<dbReference type="InterPro" id="IPR050909">
    <property type="entry name" value="Bact_Autotransporter_VF"/>
</dbReference>
<name>A0ABU1ARA0_9BACT</name>
<evidence type="ECO:0000259" key="1">
    <source>
        <dbReference type="SMART" id="SM00912"/>
    </source>
</evidence>